<evidence type="ECO:0000313" key="2">
    <source>
        <dbReference type="EMBL" id="MBB6053937.1"/>
    </source>
</evidence>
<feature type="region of interest" description="Disordered" evidence="1">
    <location>
        <begin position="37"/>
        <end position="70"/>
    </location>
</feature>
<feature type="region of interest" description="Disordered" evidence="1">
    <location>
        <begin position="1"/>
        <end position="22"/>
    </location>
</feature>
<dbReference type="RefSeq" id="WP_184204023.1">
    <property type="nucleotide sequence ID" value="NZ_JACHGW010000010.1"/>
</dbReference>
<comment type="caution">
    <text evidence="2">The sequence shown here is derived from an EMBL/GenBank/DDBJ whole genome shotgun (WGS) entry which is preliminary data.</text>
</comment>
<name>A0A7W9SW38_ARMRO</name>
<gene>
    <name evidence="2" type="ORF">HNQ39_005784</name>
</gene>
<organism evidence="2 3">
    <name type="scientific">Armatimonas rosea</name>
    <dbReference type="NCBI Taxonomy" id="685828"/>
    <lineage>
        <taxon>Bacteria</taxon>
        <taxon>Bacillati</taxon>
        <taxon>Armatimonadota</taxon>
        <taxon>Armatimonadia</taxon>
        <taxon>Armatimonadales</taxon>
        <taxon>Armatimonadaceae</taxon>
        <taxon>Armatimonas</taxon>
    </lineage>
</organism>
<dbReference type="EMBL" id="JACHGW010000010">
    <property type="protein sequence ID" value="MBB6053937.1"/>
    <property type="molecule type" value="Genomic_DNA"/>
</dbReference>
<protein>
    <submittedName>
        <fullName evidence="2">Uncharacterized protein</fullName>
    </submittedName>
</protein>
<proteinExistence type="predicted"/>
<dbReference type="AlphaFoldDB" id="A0A7W9SW38"/>
<evidence type="ECO:0000256" key="1">
    <source>
        <dbReference type="SAM" id="MobiDB-lite"/>
    </source>
</evidence>
<keyword evidence="3" id="KW-1185">Reference proteome</keyword>
<feature type="compositionally biased region" description="Basic and acidic residues" evidence="1">
    <location>
        <begin position="37"/>
        <end position="53"/>
    </location>
</feature>
<evidence type="ECO:0000313" key="3">
    <source>
        <dbReference type="Proteomes" id="UP000520814"/>
    </source>
</evidence>
<sequence>MTLSEHQRQRRQGFNGVQQGLSTTSLFPMNGFRLSETTKETKYIDSGNRKRESSPLGEAGSSRSSSTAGEGKLLGEARLVFPARQKLYSVDVFGRRSEIDTGHMGAVAYQKLLDACKRPMYLDDPTSRLTATSQPAQELPEGCKVGRETGLPLPEWWELPEEGATSAELQVMIRTNLARASKEGRGIFRSWGIEK</sequence>
<reference evidence="2 3" key="1">
    <citation type="submission" date="2020-08" db="EMBL/GenBank/DDBJ databases">
        <title>Genomic Encyclopedia of Type Strains, Phase IV (KMG-IV): sequencing the most valuable type-strain genomes for metagenomic binning, comparative biology and taxonomic classification.</title>
        <authorList>
            <person name="Goeker M."/>
        </authorList>
    </citation>
    <scope>NUCLEOTIDE SEQUENCE [LARGE SCALE GENOMIC DNA]</scope>
    <source>
        <strain evidence="2 3">DSM 23562</strain>
    </source>
</reference>
<accession>A0A7W9SW38</accession>
<dbReference type="Proteomes" id="UP000520814">
    <property type="component" value="Unassembled WGS sequence"/>
</dbReference>